<name>A0ACB9N1U7_9MYRT</name>
<evidence type="ECO:0000313" key="1">
    <source>
        <dbReference type="EMBL" id="KAI4330120.1"/>
    </source>
</evidence>
<dbReference type="Proteomes" id="UP001057402">
    <property type="component" value="Chromosome 8"/>
</dbReference>
<gene>
    <name evidence="1" type="ORF">MLD38_028426</name>
</gene>
<reference evidence="2" key="1">
    <citation type="journal article" date="2023" name="Front. Plant Sci.">
        <title>Chromosomal-level genome assembly of Melastoma candidum provides insights into trichome evolution.</title>
        <authorList>
            <person name="Zhong Y."/>
            <person name="Wu W."/>
            <person name="Sun C."/>
            <person name="Zou P."/>
            <person name="Liu Y."/>
            <person name="Dai S."/>
            <person name="Zhou R."/>
        </authorList>
    </citation>
    <scope>NUCLEOTIDE SEQUENCE [LARGE SCALE GENOMIC DNA]</scope>
</reference>
<accession>A0ACB9N1U7</accession>
<sequence>MNVSSPLGLPLVRSISPSRSIASPDPGISIAARNVNFAVSSRLGPVVQILKECSISVPTGELWMLLGPNGCGKSTLLKILAGLLTPTKGEVYVRRPRSFVFQNPDHQVVMPTVEADVAFGLGKSRCSPDQVRLKVSKALSSVGMSDYMQRPIQTLSGGQKQRVAIAGALAEACKVLLLDELTTFLDETDQMGVIKAVKNCLDESNEVTALWVTHRLEELEYADGAIYMEDGKVLCYGDPVKITEFIKAKQAAYIDQINS</sequence>
<keyword evidence="2" id="KW-1185">Reference proteome</keyword>
<protein>
    <submittedName>
        <fullName evidence="1">Uncharacterized protein</fullName>
    </submittedName>
</protein>
<organism evidence="1 2">
    <name type="scientific">Melastoma candidum</name>
    <dbReference type="NCBI Taxonomy" id="119954"/>
    <lineage>
        <taxon>Eukaryota</taxon>
        <taxon>Viridiplantae</taxon>
        <taxon>Streptophyta</taxon>
        <taxon>Embryophyta</taxon>
        <taxon>Tracheophyta</taxon>
        <taxon>Spermatophyta</taxon>
        <taxon>Magnoliopsida</taxon>
        <taxon>eudicotyledons</taxon>
        <taxon>Gunneridae</taxon>
        <taxon>Pentapetalae</taxon>
        <taxon>rosids</taxon>
        <taxon>malvids</taxon>
        <taxon>Myrtales</taxon>
        <taxon>Melastomataceae</taxon>
        <taxon>Melastomatoideae</taxon>
        <taxon>Melastomateae</taxon>
        <taxon>Melastoma</taxon>
    </lineage>
</organism>
<comment type="caution">
    <text evidence="1">The sequence shown here is derived from an EMBL/GenBank/DDBJ whole genome shotgun (WGS) entry which is preliminary data.</text>
</comment>
<dbReference type="EMBL" id="CM042887">
    <property type="protein sequence ID" value="KAI4330120.1"/>
    <property type="molecule type" value="Genomic_DNA"/>
</dbReference>
<proteinExistence type="predicted"/>
<evidence type="ECO:0000313" key="2">
    <source>
        <dbReference type="Proteomes" id="UP001057402"/>
    </source>
</evidence>